<dbReference type="RefSeq" id="WP_073085070.1">
    <property type="nucleotide sequence ID" value="NZ_FRBL01000008.1"/>
</dbReference>
<dbReference type="STRING" id="1419482.SAMN05444266_108181"/>
<dbReference type="Proteomes" id="UP000184420">
    <property type="component" value="Unassembled WGS sequence"/>
</dbReference>
<reference evidence="1 2" key="1">
    <citation type="submission" date="2016-11" db="EMBL/GenBank/DDBJ databases">
        <authorList>
            <person name="Jaros S."/>
            <person name="Januszkiewicz K."/>
            <person name="Wedrychowicz H."/>
        </authorList>
    </citation>
    <scope>NUCLEOTIDE SEQUENCE [LARGE SCALE GENOMIC DNA]</scope>
    <source>
        <strain evidence="1 2">DSM 27406</strain>
    </source>
</reference>
<gene>
    <name evidence="1" type="ORF">SAMN05444266_108181</name>
</gene>
<dbReference type="EMBL" id="FRBL01000008">
    <property type="protein sequence ID" value="SHM46775.1"/>
    <property type="molecule type" value="Genomic_DNA"/>
</dbReference>
<name>A0A1M7J1H1_9BACT</name>
<protein>
    <submittedName>
        <fullName evidence="1">Uncharacterized protein</fullName>
    </submittedName>
</protein>
<evidence type="ECO:0000313" key="2">
    <source>
        <dbReference type="Proteomes" id="UP000184420"/>
    </source>
</evidence>
<accession>A0A1M7J1H1</accession>
<keyword evidence="2" id="KW-1185">Reference proteome</keyword>
<evidence type="ECO:0000313" key="1">
    <source>
        <dbReference type="EMBL" id="SHM46775.1"/>
    </source>
</evidence>
<organism evidence="1 2">
    <name type="scientific">Chitinophaga jiangningensis</name>
    <dbReference type="NCBI Taxonomy" id="1419482"/>
    <lineage>
        <taxon>Bacteria</taxon>
        <taxon>Pseudomonadati</taxon>
        <taxon>Bacteroidota</taxon>
        <taxon>Chitinophagia</taxon>
        <taxon>Chitinophagales</taxon>
        <taxon>Chitinophagaceae</taxon>
        <taxon>Chitinophaga</taxon>
    </lineage>
</organism>
<proteinExistence type="predicted"/>
<sequence length="179" mass="20952">MAIDLYEQPEQWAPTIITVPEQPIMINKTDEFINNRLIWKAKKYGLPQEFSLFYNDLTDEQVAYLSNYFNPDKAGIPVLFFTSPGKEWTLVCTRQIIGFDLHSHYTVCLKEVKTMFPYAEREINDPLQRGRAYWKKASQQLEVKTKHDVSLLFHAANPTEVCTLWNLLIMAVGFNQEDW</sequence>
<dbReference type="OrthoDB" id="678144at2"/>
<dbReference type="AlphaFoldDB" id="A0A1M7J1H1"/>